<proteinExistence type="predicted"/>
<protein>
    <submittedName>
        <fullName evidence="1">Lactose 3-dehydrogenase subunit gamma LacC</fullName>
    </submittedName>
</protein>
<dbReference type="InterPro" id="IPR027056">
    <property type="entry name" value="Gluconate_2DH_su3"/>
</dbReference>
<name>A0ABP8NHV7_9BACT</name>
<dbReference type="EMBL" id="BAABHD010000080">
    <property type="protein sequence ID" value="GAA4465991.1"/>
    <property type="molecule type" value="Genomic_DNA"/>
</dbReference>
<dbReference type="Proteomes" id="UP001501175">
    <property type="component" value="Unassembled WGS sequence"/>
</dbReference>
<dbReference type="Pfam" id="PF13618">
    <property type="entry name" value="Gluconate_2-dh3"/>
    <property type="match status" value="1"/>
</dbReference>
<keyword evidence="2" id="KW-1185">Reference proteome</keyword>
<gene>
    <name evidence="1" type="primary">lacC_2</name>
    <name evidence="1" type="ORF">GCM10023189_47480</name>
</gene>
<accession>A0ABP8NHV7</accession>
<sequence length="170" mass="18505">MAVALGGLISLPAWAEGWNRASVASLQPILSADQDLLLADIVETIIPATDTPGAKALGVHSFIQKMVADCYEKSVQQNFVSGLTTVAGLARQTGKSFGALEEIQRLNLLKQLEQATDADQKSFYRLVKSLTIQGYMTSEYVMTNITKYELVPGRYHGCVPVKTKALTEKK</sequence>
<organism evidence="1 2">
    <name type="scientific">Nibrella saemangeumensis</name>
    <dbReference type="NCBI Taxonomy" id="1084526"/>
    <lineage>
        <taxon>Bacteria</taxon>
        <taxon>Pseudomonadati</taxon>
        <taxon>Bacteroidota</taxon>
        <taxon>Cytophagia</taxon>
        <taxon>Cytophagales</taxon>
        <taxon>Spirosomataceae</taxon>
        <taxon>Nibrella</taxon>
    </lineage>
</organism>
<evidence type="ECO:0000313" key="2">
    <source>
        <dbReference type="Proteomes" id="UP001501175"/>
    </source>
</evidence>
<evidence type="ECO:0000313" key="1">
    <source>
        <dbReference type="EMBL" id="GAA4465991.1"/>
    </source>
</evidence>
<comment type="caution">
    <text evidence="1">The sequence shown here is derived from an EMBL/GenBank/DDBJ whole genome shotgun (WGS) entry which is preliminary data.</text>
</comment>
<reference evidence="2" key="1">
    <citation type="journal article" date="2019" name="Int. J. Syst. Evol. Microbiol.">
        <title>The Global Catalogue of Microorganisms (GCM) 10K type strain sequencing project: providing services to taxonomists for standard genome sequencing and annotation.</title>
        <authorList>
            <consortium name="The Broad Institute Genomics Platform"/>
            <consortium name="The Broad Institute Genome Sequencing Center for Infectious Disease"/>
            <person name="Wu L."/>
            <person name="Ma J."/>
        </authorList>
    </citation>
    <scope>NUCLEOTIDE SEQUENCE [LARGE SCALE GENOMIC DNA]</scope>
    <source>
        <strain evidence="2">JCM 17927</strain>
    </source>
</reference>